<dbReference type="WBParaSite" id="ALUE_0001098601-mRNA-1">
    <property type="protein sequence ID" value="ALUE_0001098601-mRNA-1"/>
    <property type="gene ID" value="ALUE_0001098601"/>
</dbReference>
<feature type="transmembrane region" description="Helical" evidence="1">
    <location>
        <begin position="46"/>
        <end position="70"/>
    </location>
</feature>
<keyword evidence="1" id="KW-0812">Transmembrane</keyword>
<name>A0A0M3I324_ASCLU</name>
<dbReference type="Proteomes" id="UP000036681">
    <property type="component" value="Unplaced"/>
</dbReference>
<reference evidence="3" key="1">
    <citation type="submission" date="2017-02" db="UniProtKB">
        <authorList>
            <consortium name="WormBaseParasite"/>
        </authorList>
    </citation>
    <scope>IDENTIFICATION</scope>
</reference>
<keyword evidence="1" id="KW-1133">Transmembrane helix</keyword>
<keyword evidence="2" id="KW-1185">Reference proteome</keyword>
<protein>
    <submittedName>
        <fullName evidence="3">Cadherin cytoplasmic C-terminal domain-containing protein</fullName>
    </submittedName>
</protein>
<sequence length="175" mass="19086">MKPLLDPLLDVEQNADEPKLEFAGGVDGVDRVGGVSSRWKPTPDMVAVFILGACLAVSALLVLILALYCLMQCWRQRAHSSSHKCITKYSELPLGNACRLPVIKISGASSCSTVNDSSKLKRFSCMETRREKELSGMKSSGLALYECLREEDSAVSDKERLAVTDESIQSGAMQE</sequence>
<organism evidence="2 3">
    <name type="scientific">Ascaris lumbricoides</name>
    <name type="common">Giant roundworm</name>
    <dbReference type="NCBI Taxonomy" id="6252"/>
    <lineage>
        <taxon>Eukaryota</taxon>
        <taxon>Metazoa</taxon>
        <taxon>Ecdysozoa</taxon>
        <taxon>Nematoda</taxon>
        <taxon>Chromadorea</taxon>
        <taxon>Rhabditida</taxon>
        <taxon>Spirurina</taxon>
        <taxon>Ascaridomorpha</taxon>
        <taxon>Ascaridoidea</taxon>
        <taxon>Ascarididae</taxon>
        <taxon>Ascaris</taxon>
    </lineage>
</organism>
<accession>A0A0M3I324</accession>
<dbReference type="AlphaFoldDB" id="A0A0M3I324"/>
<evidence type="ECO:0000256" key="1">
    <source>
        <dbReference type="SAM" id="Phobius"/>
    </source>
</evidence>
<evidence type="ECO:0000313" key="2">
    <source>
        <dbReference type="Proteomes" id="UP000036681"/>
    </source>
</evidence>
<evidence type="ECO:0000313" key="3">
    <source>
        <dbReference type="WBParaSite" id="ALUE_0001098601-mRNA-1"/>
    </source>
</evidence>
<proteinExistence type="predicted"/>
<keyword evidence="1" id="KW-0472">Membrane</keyword>